<dbReference type="PANTHER" id="PTHR43976:SF16">
    <property type="entry name" value="SHORT-CHAIN DEHYDROGENASE_REDUCTASE FAMILY PROTEIN"/>
    <property type="match status" value="1"/>
</dbReference>
<dbReference type="AlphaFoldDB" id="A0A4R5AK43"/>
<dbReference type="Pfam" id="PF00106">
    <property type="entry name" value="adh_short"/>
    <property type="match status" value="1"/>
</dbReference>
<evidence type="ECO:0000256" key="1">
    <source>
        <dbReference type="ARBA" id="ARBA00006484"/>
    </source>
</evidence>
<organism evidence="4 5">
    <name type="scientific">Actinomadura darangshiensis</name>
    <dbReference type="NCBI Taxonomy" id="705336"/>
    <lineage>
        <taxon>Bacteria</taxon>
        <taxon>Bacillati</taxon>
        <taxon>Actinomycetota</taxon>
        <taxon>Actinomycetes</taxon>
        <taxon>Streptosporangiales</taxon>
        <taxon>Thermomonosporaceae</taxon>
        <taxon>Actinomadura</taxon>
    </lineage>
</organism>
<name>A0A4R5AK43_9ACTN</name>
<dbReference type="Proteomes" id="UP000295578">
    <property type="component" value="Unassembled WGS sequence"/>
</dbReference>
<keyword evidence="5" id="KW-1185">Reference proteome</keyword>
<keyword evidence="2" id="KW-0560">Oxidoreductase</keyword>
<dbReference type="PROSITE" id="PS00061">
    <property type="entry name" value="ADH_SHORT"/>
    <property type="match status" value="1"/>
</dbReference>
<protein>
    <submittedName>
        <fullName evidence="4">SDR family NAD(P)-dependent oxidoreductase</fullName>
    </submittedName>
</protein>
<dbReference type="RefSeq" id="WP_132201587.1">
    <property type="nucleotide sequence ID" value="NZ_SMKY01000209.1"/>
</dbReference>
<dbReference type="OrthoDB" id="9792003at2"/>
<dbReference type="Gene3D" id="3.40.50.720">
    <property type="entry name" value="NAD(P)-binding Rossmann-like Domain"/>
    <property type="match status" value="1"/>
</dbReference>
<dbReference type="PANTHER" id="PTHR43976">
    <property type="entry name" value="SHORT CHAIN DEHYDROGENASE"/>
    <property type="match status" value="1"/>
</dbReference>
<dbReference type="PRINTS" id="PR00080">
    <property type="entry name" value="SDRFAMILY"/>
</dbReference>
<evidence type="ECO:0000313" key="5">
    <source>
        <dbReference type="Proteomes" id="UP000295578"/>
    </source>
</evidence>
<dbReference type="PRINTS" id="PR00081">
    <property type="entry name" value="GDHRDH"/>
</dbReference>
<dbReference type="InterPro" id="IPR036291">
    <property type="entry name" value="NAD(P)-bd_dom_sf"/>
</dbReference>
<proteinExistence type="inferred from homology"/>
<dbReference type="EMBL" id="SMKY01000209">
    <property type="protein sequence ID" value="TDD72175.1"/>
    <property type="molecule type" value="Genomic_DNA"/>
</dbReference>
<dbReference type="InterPro" id="IPR051911">
    <property type="entry name" value="SDR_oxidoreductase"/>
</dbReference>
<comment type="caution">
    <text evidence="4">The sequence shown here is derived from an EMBL/GenBank/DDBJ whole genome shotgun (WGS) entry which is preliminary data.</text>
</comment>
<accession>A0A4R5AK43</accession>
<sequence>MTNTTENGRVWLITGANSGFGRAIAEAALAAGGTVVAAARRPETLDDLVERHPGRVNAVALDVTDQAKIADVVADVVLWHGRIDVLVNNAGRGLVGAVEETTDGELRDLMDLHFFGPAALTRAVLPHMRRQGSGAIVQMSSMGGRFSFPGVGAYSATKFALEGLSEALALEVAPFGVKVLVVEPGSFRTGFAGGGLYQTTAMPEYAGSVGRVRTDLPDSDGKQPGDPAKAAAAIVTALDAGDTPLRLPLGNDAADAVDAALTGARKEFEAWESTSRGTDFEE</sequence>
<dbReference type="NCBIfam" id="NF004824">
    <property type="entry name" value="PRK06180.1"/>
    <property type="match status" value="1"/>
</dbReference>
<dbReference type="SUPFAM" id="SSF51735">
    <property type="entry name" value="NAD(P)-binding Rossmann-fold domains"/>
    <property type="match status" value="1"/>
</dbReference>
<evidence type="ECO:0000313" key="4">
    <source>
        <dbReference type="EMBL" id="TDD72175.1"/>
    </source>
</evidence>
<dbReference type="InterPro" id="IPR020904">
    <property type="entry name" value="Sc_DH/Rdtase_CS"/>
</dbReference>
<comment type="similarity">
    <text evidence="1 3">Belongs to the short-chain dehydrogenases/reductases (SDR) family.</text>
</comment>
<gene>
    <name evidence="4" type="ORF">E1293_32940</name>
</gene>
<evidence type="ECO:0000256" key="3">
    <source>
        <dbReference type="RuleBase" id="RU000363"/>
    </source>
</evidence>
<dbReference type="CDD" id="cd05374">
    <property type="entry name" value="17beta-HSD-like_SDR_c"/>
    <property type="match status" value="1"/>
</dbReference>
<dbReference type="InterPro" id="IPR002347">
    <property type="entry name" value="SDR_fam"/>
</dbReference>
<reference evidence="4 5" key="1">
    <citation type="submission" date="2019-03" db="EMBL/GenBank/DDBJ databases">
        <title>Draft genome sequences of novel Actinobacteria.</title>
        <authorList>
            <person name="Sahin N."/>
            <person name="Ay H."/>
            <person name="Saygin H."/>
        </authorList>
    </citation>
    <scope>NUCLEOTIDE SEQUENCE [LARGE SCALE GENOMIC DNA]</scope>
    <source>
        <strain evidence="4 5">DSM 45941</strain>
    </source>
</reference>
<dbReference type="GO" id="GO:0016491">
    <property type="term" value="F:oxidoreductase activity"/>
    <property type="evidence" value="ECO:0007669"/>
    <property type="project" value="UniProtKB-KW"/>
</dbReference>
<evidence type="ECO:0000256" key="2">
    <source>
        <dbReference type="ARBA" id="ARBA00023002"/>
    </source>
</evidence>